<protein>
    <recommendedName>
        <fullName evidence="7">BZIP domain-containing protein</fullName>
    </recommendedName>
</protein>
<dbReference type="SUPFAM" id="SSF57959">
    <property type="entry name" value="Leucine zipper domain"/>
    <property type="match status" value="1"/>
</dbReference>
<dbReference type="InterPro" id="IPR046347">
    <property type="entry name" value="bZIP_sf"/>
</dbReference>
<evidence type="ECO:0000313" key="9">
    <source>
        <dbReference type="Proteomes" id="UP000694565"/>
    </source>
</evidence>
<keyword evidence="2" id="KW-0805">Transcription regulation</keyword>
<keyword evidence="9" id="KW-1185">Reference proteome</keyword>
<keyword evidence="4" id="KW-0804">Transcription</keyword>
<dbReference type="GO" id="GO:0003677">
    <property type="term" value="F:DNA binding"/>
    <property type="evidence" value="ECO:0007669"/>
    <property type="project" value="UniProtKB-KW"/>
</dbReference>
<keyword evidence="5" id="KW-0539">Nucleus</keyword>
<dbReference type="SMART" id="SM00338">
    <property type="entry name" value="BRLZ"/>
    <property type="match status" value="1"/>
</dbReference>
<dbReference type="Pfam" id="PF07716">
    <property type="entry name" value="bZIP_2"/>
    <property type="match status" value="1"/>
</dbReference>
<dbReference type="GO" id="GO:0003700">
    <property type="term" value="F:DNA-binding transcription factor activity"/>
    <property type="evidence" value="ECO:0007669"/>
    <property type="project" value="InterPro"/>
</dbReference>
<dbReference type="Gene3D" id="1.20.5.170">
    <property type="match status" value="1"/>
</dbReference>
<feature type="region of interest" description="Disordered" evidence="6">
    <location>
        <begin position="1"/>
        <end position="35"/>
    </location>
</feature>
<evidence type="ECO:0000313" key="8">
    <source>
        <dbReference type="Ensembl" id="ENSCLMP00005035250.1"/>
    </source>
</evidence>
<dbReference type="Proteomes" id="UP000694565">
    <property type="component" value="Unplaced"/>
</dbReference>
<dbReference type="PROSITE" id="PS00036">
    <property type="entry name" value="BZIP_BASIC"/>
    <property type="match status" value="1"/>
</dbReference>
<sequence length="160" mass="18552">MKKSYVIASRQKRRRRAADWEVHQSPSERKMGTINTVSVTHYSSTMEALSSPIRGGQDGHAQQVGERNGQRRRREFIPEEKKDALYWEKRHKNNDAAKRSREKRKMNDYVLEAYLTAMKEENTRLSAELTAIKLHFGLVHPAAYNMGRRIHELGNDNCGV</sequence>
<reference evidence="8" key="2">
    <citation type="submission" date="2025-09" db="UniProtKB">
        <authorList>
            <consortium name="Ensembl"/>
        </authorList>
    </citation>
    <scope>IDENTIFICATION</scope>
</reference>
<dbReference type="InterPro" id="IPR004827">
    <property type="entry name" value="bZIP"/>
</dbReference>
<feature type="region of interest" description="Disordered" evidence="6">
    <location>
        <begin position="49"/>
        <end position="78"/>
    </location>
</feature>
<dbReference type="GeneTree" id="ENSGT00940000164108"/>
<dbReference type="AlphaFoldDB" id="A0A8C3A1K8"/>
<keyword evidence="3" id="KW-0238">DNA-binding</keyword>
<dbReference type="PANTHER" id="PTHR15284">
    <property type="entry name" value="NUCLEAR FACTOR INTERLEUKIN-3-REGULATED PROTEIN"/>
    <property type="match status" value="1"/>
</dbReference>
<proteinExistence type="inferred from homology"/>
<evidence type="ECO:0000256" key="4">
    <source>
        <dbReference type="ARBA" id="ARBA00023163"/>
    </source>
</evidence>
<organism evidence="8 9">
    <name type="scientific">Cyclopterus lumpus</name>
    <name type="common">Lumpsucker</name>
    <dbReference type="NCBI Taxonomy" id="8103"/>
    <lineage>
        <taxon>Eukaryota</taxon>
        <taxon>Metazoa</taxon>
        <taxon>Chordata</taxon>
        <taxon>Craniata</taxon>
        <taxon>Vertebrata</taxon>
        <taxon>Euteleostomi</taxon>
        <taxon>Actinopterygii</taxon>
        <taxon>Neopterygii</taxon>
        <taxon>Teleostei</taxon>
        <taxon>Neoteleostei</taxon>
        <taxon>Acanthomorphata</taxon>
        <taxon>Eupercaria</taxon>
        <taxon>Perciformes</taxon>
        <taxon>Cottioidei</taxon>
        <taxon>Cottales</taxon>
        <taxon>Cyclopteridae</taxon>
        <taxon>Cyclopterus</taxon>
    </lineage>
</organism>
<evidence type="ECO:0000256" key="3">
    <source>
        <dbReference type="ARBA" id="ARBA00023125"/>
    </source>
</evidence>
<accession>A0A8C3A1K8</accession>
<evidence type="ECO:0000256" key="5">
    <source>
        <dbReference type="ARBA" id="ARBA00023242"/>
    </source>
</evidence>
<dbReference type="GO" id="GO:0005634">
    <property type="term" value="C:nucleus"/>
    <property type="evidence" value="ECO:0007669"/>
    <property type="project" value="TreeGrafter"/>
</dbReference>
<evidence type="ECO:0000259" key="7">
    <source>
        <dbReference type="PROSITE" id="PS50217"/>
    </source>
</evidence>
<dbReference type="InterPro" id="IPR047229">
    <property type="entry name" value="NFIL3-like"/>
</dbReference>
<feature type="compositionally biased region" description="Basic and acidic residues" evidence="6">
    <location>
        <begin position="17"/>
        <end position="31"/>
    </location>
</feature>
<evidence type="ECO:0000256" key="6">
    <source>
        <dbReference type="SAM" id="MobiDB-lite"/>
    </source>
</evidence>
<reference evidence="8" key="1">
    <citation type="submission" date="2025-08" db="UniProtKB">
        <authorList>
            <consortium name="Ensembl"/>
        </authorList>
    </citation>
    <scope>IDENTIFICATION</scope>
</reference>
<dbReference type="FunFam" id="1.20.5.170:FF:000025">
    <property type="entry name" value="nuclear factor interleukin-3-regulated protein-like"/>
    <property type="match status" value="1"/>
</dbReference>
<feature type="domain" description="BZIP" evidence="7">
    <location>
        <begin position="83"/>
        <end position="133"/>
    </location>
</feature>
<evidence type="ECO:0000256" key="2">
    <source>
        <dbReference type="ARBA" id="ARBA00023015"/>
    </source>
</evidence>
<comment type="similarity">
    <text evidence="1">Belongs to the bZIP family. NFIL3 subfamily.</text>
</comment>
<dbReference type="PROSITE" id="PS50217">
    <property type="entry name" value="BZIP"/>
    <property type="match status" value="1"/>
</dbReference>
<dbReference type="PANTHER" id="PTHR15284:SF0">
    <property type="entry name" value="GH23983P"/>
    <property type="match status" value="1"/>
</dbReference>
<name>A0A8C3A1K8_CYCLU</name>
<dbReference type="GO" id="GO:0007623">
    <property type="term" value="P:circadian rhythm"/>
    <property type="evidence" value="ECO:0007669"/>
    <property type="project" value="TreeGrafter"/>
</dbReference>
<evidence type="ECO:0000256" key="1">
    <source>
        <dbReference type="ARBA" id="ARBA00006079"/>
    </source>
</evidence>
<dbReference type="Ensembl" id="ENSCLMT00005036676.1">
    <property type="protein sequence ID" value="ENSCLMP00005035250.1"/>
    <property type="gene ID" value="ENSCLMG00005016826.1"/>
</dbReference>